<feature type="domain" description="Glutaredoxin" evidence="1">
    <location>
        <begin position="35"/>
        <end position="96"/>
    </location>
</feature>
<name>A0AAU9ISS5_9CILI</name>
<reference evidence="2" key="1">
    <citation type="submission" date="2021-09" db="EMBL/GenBank/DDBJ databases">
        <authorList>
            <consortium name="AG Swart"/>
            <person name="Singh M."/>
            <person name="Singh A."/>
            <person name="Seah K."/>
            <person name="Emmerich C."/>
        </authorList>
    </citation>
    <scope>NUCLEOTIDE SEQUENCE</scope>
    <source>
        <strain evidence="2">ATCC30299</strain>
    </source>
</reference>
<dbReference type="SUPFAM" id="SSF52833">
    <property type="entry name" value="Thioredoxin-like"/>
    <property type="match status" value="1"/>
</dbReference>
<dbReference type="Proteomes" id="UP001162131">
    <property type="component" value="Unassembled WGS sequence"/>
</dbReference>
<protein>
    <recommendedName>
        <fullName evidence="1">Glutaredoxin domain-containing protein</fullName>
    </recommendedName>
</protein>
<accession>A0AAU9ISS5</accession>
<dbReference type="GO" id="GO:0034599">
    <property type="term" value="P:cellular response to oxidative stress"/>
    <property type="evidence" value="ECO:0007669"/>
    <property type="project" value="TreeGrafter"/>
</dbReference>
<dbReference type="PANTHER" id="PTHR45694">
    <property type="entry name" value="GLUTAREDOXIN 2"/>
    <property type="match status" value="1"/>
</dbReference>
<dbReference type="InterPro" id="IPR002109">
    <property type="entry name" value="Glutaredoxin"/>
</dbReference>
<proteinExistence type="predicted"/>
<organism evidence="2 3">
    <name type="scientific">Blepharisma stoltei</name>
    <dbReference type="NCBI Taxonomy" id="1481888"/>
    <lineage>
        <taxon>Eukaryota</taxon>
        <taxon>Sar</taxon>
        <taxon>Alveolata</taxon>
        <taxon>Ciliophora</taxon>
        <taxon>Postciliodesmatophora</taxon>
        <taxon>Heterotrichea</taxon>
        <taxon>Heterotrichida</taxon>
        <taxon>Blepharismidae</taxon>
        <taxon>Blepharisma</taxon>
    </lineage>
</organism>
<dbReference type="EMBL" id="CAJZBQ010000015">
    <property type="protein sequence ID" value="CAG9316167.1"/>
    <property type="molecule type" value="Genomic_DNA"/>
</dbReference>
<dbReference type="InterPro" id="IPR036249">
    <property type="entry name" value="Thioredoxin-like_sf"/>
</dbReference>
<evidence type="ECO:0000313" key="3">
    <source>
        <dbReference type="Proteomes" id="UP001162131"/>
    </source>
</evidence>
<sequence>MGCQCSKYDKHAEARIDFIEPFTEVVKNQAKEYPVLVYSRSLCEQSMVTKSLLRKNSVNFEYFELDHMNDNSQIYDALQNMTSRKSTPYIFIGGTYFGGLRELQKNIDNGDFKERLRHVY</sequence>
<dbReference type="Gene3D" id="3.40.30.10">
    <property type="entry name" value="Glutaredoxin"/>
    <property type="match status" value="1"/>
</dbReference>
<dbReference type="AlphaFoldDB" id="A0AAU9ISS5"/>
<dbReference type="Pfam" id="PF00462">
    <property type="entry name" value="Glutaredoxin"/>
    <property type="match status" value="1"/>
</dbReference>
<dbReference type="PANTHER" id="PTHR45694:SF18">
    <property type="entry name" value="GLUTAREDOXIN-1-RELATED"/>
    <property type="match status" value="1"/>
</dbReference>
<comment type="caution">
    <text evidence="2">The sequence shown here is derived from an EMBL/GenBank/DDBJ whole genome shotgun (WGS) entry which is preliminary data.</text>
</comment>
<evidence type="ECO:0000313" key="2">
    <source>
        <dbReference type="EMBL" id="CAG9316167.1"/>
    </source>
</evidence>
<dbReference type="GO" id="GO:0015038">
    <property type="term" value="F:glutathione disulfide oxidoreductase activity"/>
    <property type="evidence" value="ECO:0007669"/>
    <property type="project" value="TreeGrafter"/>
</dbReference>
<gene>
    <name evidence="2" type="ORF">BSTOLATCC_MIC15606</name>
</gene>
<keyword evidence="3" id="KW-1185">Reference proteome</keyword>
<dbReference type="PROSITE" id="PS51354">
    <property type="entry name" value="GLUTAREDOXIN_2"/>
    <property type="match status" value="1"/>
</dbReference>
<dbReference type="GO" id="GO:0005737">
    <property type="term" value="C:cytoplasm"/>
    <property type="evidence" value="ECO:0007669"/>
    <property type="project" value="TreeGrafter"/>
</dbReference>
<evidence type="ECO:0000259" key="1">
    <source>
        <dbReference type="Pfam" id="PF00462"/>
    </source>
</evidence>